<evidence type="ECO:0000256" key="1">
    <source>
        <dbReference type="ARBA" id="ARBA00022527"/>
    </source>
</evidence>
<dbReference type="InterPro" id="IPR050267">
    <property type="entry name" value="Anti-sigma-factor_SerPK"/>
</dbReference>
<evidence type="ECO:0000313" key="3">
    <source>
        <dbReference type="EMBL" id="MFI9102597.1"/>
    </source>
</evidence>
<accession>A0ABW8C9N5</accession>
<dbReference type="GO" id="GO:0005524">
    <property type="term" value="F:ATP binding"/>
    <property type="evidence" value="ECO:0007669"/>
    <property type="project" value="UniProtKB-KW"/>
</dbReference>
<sequence length="147" mass="16070">MERQPKEECGHGPRGTVEVRELRHALRHADLSAIAEARRLLREQLRHWGVPGLVDIAELLASELVTNALQHTDEGAVLTATLSGGPVHRLRVEVHDHAARRPRLHTPGENATSGRGLLLVQALADSWGVRSLGTGKVVWFELAVDTA</sequence>
<dbReference type="SUPFAM" id="SSF55874">
    <property type="entry name" value="ATPase domain of HSP90 chaperone/DNA topoisomerase II/histidine kinase"/>
    <property type="match status" value="1"/>
</dbReference>
<keyword evidence="4" id="KW-1185">Reference proteome</keyword>
<comment type="caution">
    <text evidence="3">The sequence shown here is derived from an EMBL/GenBank/DDBJ whole genome shotgun (WGS) entry which is preliminary data.</text>
</comment>
<dbReference type="PANTHER" id="PTHR35526:SF3">
    <property type="entry name" value="ANTI-SIGMA-F FACTOR RSBW"/>
    <property type="match status" value="1"/>
</dbReference>
<feature type="domain" description="Histidine kinase/HSP90-like ATPase" evidence="2">
    <location>
        <begin position="29"/>
        <end position="140"/>
    </location>
</feature>
<protein>
    <submittedName>
        <fullName evidence="3">ATP-binding protein</fullName>
    </submittedName>
</protein>
<organism evidence="3 4">
    <name type="scientific">Streptomyces fildesensis</name>
    <dbReference type="NCBI Taxonomy" id="375757"/>
    <lineage>
        <taxon>Bacteria</taxon>
        <taxon>Bacillati</taxon>
        <taxon>Actinomycetota</taxon>
        <taxon>Actinomycetes</taxon>
        <taxon>Kitasatosporales</taxon>
        <taxon>Streptomycetaceae</taxon>
        <taxon>Streptomyces</taxon>
    </lineage>
</organism>
<evidence type="ECO:0000313" key="4">
    <source>
        <dbReference type="Proteomes" id="UP001614394"/>
    </source>
</evidence>
<reference evidence="3 4" key="1">
    <citation type="submission" date="2024-10" db="EMBL/GenBank/DDBJ databases">
        <title>The Natural Products Discovery Center: Release of the First 8490 Sequenced Strains for Exploring Actinobacteria Biosynthetic Diversity.</title>
        <authorList>
            <person name="Kalkreuter E."/>
            <person name="Kautsar S.A."/>
            <person name="Yang D."/>
            <person name="Bader C.D."/>
            <person name="Teijaro C.N."/>
            <person name="Fluegel L."/>
            <person name="Davis C.M."/>
            <person name="Simpson J.R."/>
            <person name="Lauterbach L."/>
            <person name="Steele A.D."/>
            <person name="Gui C."/>
            <person name="Meng S."/>
            <person name="Li G."/>
            <person name="Viehrig K."/>
            <person name="Ye F."/>
            <person name="Su P."/>
            <person name="Kiefer A.F."/>
            <person name="Nichols A."/>
            <person name="Cepeda A.J."/>
            <person name="Yan W."/>
            <person name="Fan B."/>
            <person name="Jiang Y."/>
            <person name="Adhikari A."/>
            <person name="Zheng C.-J."/>
            <person name="Schuster L."/>
            <person name="Cowan T.M."/>
            <person name="Smanski M.J."/>
            <person name="Chevrette M.G."/>
            <person name="De Carvalho L.P.S."/>
            <person name="Shen B."/>
        </authorList>
    </citation>
    <scope>NUCLEOTIDE SEQUENCE [LARGE SCALE GENOMIC DNA]</scope>
    <source>
        <strain evidence="3 4">NPDC053399</strain>
    </source>
</reference>
<keyword evidence="1" id="KW-0418">Kinase</keyword>
<dbReference type="Gene3D" id="3.30.565.10">
    <property type="entry name" value="Histidine kinase-like ATPase, C-terminal domain"/>
    <property type="match status" value="1"/>
</dbReference>
<dbReference type="InterPro" id="IPR003594">
    <property type="entry name" value="HATPase_dom"/>
</dbReference>
<dbReference type="PANTHER" id="PTHR35526">
    <property type="entry name" value="ANTI-SIGMA-F FACTOR RSBW-RELATED"/>
    <property type="match status" value="1"/>
</dbReference>
<keyword evidence="3" id="KW-0547">Nucleotide-binding</keyword>
<keyword evidence="1" id="KW-0808">Transferase</keyword>
<keyword evidence="1" id="KW-0723">Serine/threonine-protein kinase</keyword>
<dbReference type="Proteomes" id="UP001614394">
    <property type="component" value="Unassembled WGS sequence"/>
</dbReference>
<dbReference type="Pfam" id="PF13581">
    <property type="entry name" value="HATPase_c_2"/>
    <property type="match status" value="1"/>
</dbReference>
<proteinExistence type="predicted"/>
<dbReference type="CDD" id="cd16936">
    <property type="entry name" value="HATPase_RsbW-like"/>
    <property type="match status" value="1"/>
</dbReference>
<dbReference type="InterPro" id="IPR036890">
    <property type="entry name" value="HATPase_C_sf"/>
</dbReference>
<gene>
    <name evidence="3" type="ORF">ACIGXA_18965</name>
</gene>
<evidence type="ECO:0000259" key="2">
    <source>
        <dbReference type="Pfam" id="PF13581"/>
    </source>
</evidence>
<dbReference type="RefSeq" id="WP_399650473.1">
    <property type="nucleotide sequence ID" value="NZ_JBITYG010000005.1"/>
</dbReference>
<name>A0ABW8C9N5_9ACTN</name>
<keyword evidence="3" id="KW-0067">ATP-binding</keyword>
<dbReference type="EMBL" id="JBITYG010000005">
    <property type="protein sequence ID" value="MFI9102597.1"/>
    <property type="molecule type" value="Genomic_DNA"/>
</dbReference>